<feature type="compositionally biased region" description="Basic residues" evidence="1">
    <location>
        <begin position="22"/>
        <end position="34"/>
    </location>
</feature>
<accession>A0A067PM48</accession>
<dbReference type="InterPro" id="IPR045341">
    <property type="entry name" value="DUF6532"/>
</dbReference>
<evidence type="ECO:0000259" key="2">
    <source>
        <dbReference type="Pfam" id="PF20149"/>
    </source>
</evidence>
<reference evidence="4" key="1">
    <citation type="journal article" date="2014" name="Proc. Natl. Acad. Sci. U.S.A.">
        <title>Extensive sampling of basidiomycete genomes demonstrates inadequacy of the white-rot/brown-rot paradigm for wood decay fungi.</title>
        <authorList>
            <person name="Riley R."/>
            <person name="Salamov A.A."/>
            <person name="Brown D.W."/>
            <person name="Nagy L.G."/>
            <person name="Floudas D."/>
            <person name="Held B.W."/>
            <person name="Levasseur A."/>
            <person name="Lombard V."/>
            <person name="Morin E."/>
            <person name="Otillar R."/>
            <person name="Lindquist E.A."/>
            <person name="Sun H."/>
            <person name="LaButti K.M."/>
            <person name="Schmutz J."/>
            <person name="Jabbour D."/>
            <person name="Luo H."/>
            <person name="Baker S.E."/>
            <person name="Pisabarro A.G."/>
            <person name="Walton J.D."/>
            <person name="Blanchette R.A."/>
            <person name="Henrissat B."/>
            <person name="Martin F."/>
            <person name="Cullen D."/>
            <person name="Hibbett D.S."/>
            <person name="Grigoriev I.V."/>
        </authorList>
    </citation>
    <scope>NUCLEOTIDE SEQUENCE [LARGE SCALE GENOMIC DNA]</scope>
    <source>
        <strain evidence="4">MUCL 33604</strain>
    </source>
</reference>
<dbReference type="HOGENOM" id="CLU_038181_0_0_1"/>
<gene>
    <name evidence="3" type="ORF">JAAARDRAFT_138972</name>
</gene>
<evidence type="ECO:0000256" key="1">
    <source>
        <dbReference type="SAM" id="MobiDB-lite"/>
    </source>
</evidence>
<dbReference type="Proteomes" id="UP000027265">
    <property type="component" value="Unassembled WGS sequence"/>
</dbReference>
<evidence type="ECO:0000313" key="4">
    <source>
        <dbReference type="Proteomes" id="UP000027265"/>
    </source>
</evidence>
<feature type="domain" description="DUF6532" evidence="2">
    <location>
        <begin position="53"/>
        <end position="244"/>
    </location>
</feature>
<dbReference type="STRING" id="933084.A0A067PM48"/>
<sequence length="266" mass="30565">SPPSSPLRHPRPPSASPSSSRIVKRRRVEASRTHSRPCIHNYQHLVQSILKVATSHYRCRVSTENPYPNNNDQVKWAAKAWLRACQDKGVDLEMEEEQSKLITARALQVHGELKTAACLLVVTHYGLRAGTDKKTINCTRKLVANLKKGLAFAFEDPATRYGMYQHPIIQQLINTMWFQDPHDKGLIYHRYFKRRIPLVTIALILTAVGCALDEWGSGSHHLIQFSETAYHTRYEDIFDAVDKFEKETRCYHIMDTICKELLVNAW</sequence>
<dbReference type="EMBL" id="KL197741">
    <property type="protein sequence ID" value="KDQ52227.1"/>
    <property type="molecule type" value="Genomic_DNA"/>
</dbReference>
<dbReference type="OrthoDB" id="3257342at2759"/>
<dbReference type="InParanoid" id="A0A067PM48"/>
<proteinExistence type="predicted"/>
<organism evidence="3 4">
    <name type="scientific">Jaapia argillacea MUCL 33604</name>
    <dbReference type="NCBI Taxonomy" id="933084"/>
    <lineage>
        <taxon>Eukaryota</taxon>
        <taxon>Fungi</taxon>
        <taxon>Dikarya</taxon>
        <taxon>Basidiomycota</taxon>
        <taxon>Agaricomycotina</taxon>
        <taxon>Agaricomycetes</taxon>
        <taxon>Agaricomycetidae</taxon>
        <taxon>Jaapiales</taxon>
        <taxon>Jaapiaceae</taxon>
        <taxon>Jaapia</taxon>
    </lineage>
</organism>
<name>A0A067PM48_9AGAM</name>
<keyword evidence="4" id="KW-1185">Reference proteome</keyword>
<evidence type="ECO:0000313" key="3">
    <source>
        <dbReference type="EMBL" id="KDQ52227.1"/>
    </source>
</evidence>
<dbReference type="AlphaFoldDB" id="A0A067PM48"/>
<feature type="region of interest" description="Disordered" evidence="1">
    <location>
        <begin position="1"/>
        <end position="34"/>
    </location>
</feature>
<feature type="non-terminal residue" evidence="3">
    <location>
        <position position="1"/>
    </location>
</feature>
<protein>
    <recommendedName>
        <fullName evidence="2">DUF6532 domain-containing protein</fullName>
    </recommendedName>
</protein>
<dbReference type="Pfam" id="PF20149">
    <property type="entry name" value="DUF6532"/>
    <property type="match status" value="1"/>
</dbReference>